<gene>
    <name evidence="1" type="ORF">RIF29_15860</name>
</gene>
<reference evidence="1 2" key="1">
    <citation type="submission" date="2024-01" db="EMBL/GenBank/DDBJ databases">
        <title>The genomes of 5 underutilized Papilionoideae crops provide insights into root nodulation and disease resistanc.</title>
        <authorList>
            <person name="Yuan L."/>
        </authorList>
    </citation>
    <scope>NUCLEOTIDE SEQUENCE [LARGE SCALE GENOMIC DNA]</scope>
    <source>
        <strain evidence="1">ZHUSHIDOU_FW_LH</strain>
        <tissue evidence="1">Leaf</tissue>
    </source>
</reference>
<dbReference type="AlphaFoldDB" id="A0AAN9ICZ3"/>
<name>A0AAN9ICZ3_CROPI</name>
<proteinExistence type="predicted"/>
<dbReference type="Proteomes" id="UP001372338">
    <property type="component" value="Unassembled WGS sequence"/>
</dbReference>
<evidence type="ECO:0000313" key="1">
    <source>
        <dbReference type="EMBL" id="KAK7274762.1"/>
    </source>
</evidence>
<sequence>MNTWHDMTGHRGTKHGYEGRSRADMVKERVMLEIRLDRRSEFLAMILGLWKGLWRQNFNFYIIGPSTHHGAISFSKHDFDFCEQYGDRVPFEIMFIGPLNMLSHPITLL</sequence>
<keyword evidence="2" id="KW-1185">Reference proteome</keyword>
<protein>
    <submittedName>
        <fullName evidence="1">Uncharacterized protein</fullName>
    </submittedName>
</protein>
<organism evidence="1 2">
    <name type="scientific">Crotalaria pallida</name>
    <name type="common">Smooth rattlebox</name>
    <name type="synonym">Crotalaria striata</name>
    <dbReference type="NCBI Taxonomy" id="3830"/>
    <lineage>
        <taxon>Eukaryota</taxon>
        <taxon>Viridiplantae</taxon>
        <taxon>Streptophyta</taxon>
        <taxon>Embryophyta</taxon>
        <taxon>Tracheophyta</taxon>
        <taxon>Spermatophyta</taxon>
        <taxon>Magnoliopsida</taxon>
        <taxon>eudicotyledons</taxon>
        <taxon>Gunneridae</taxon>
        <taxon>Pentapetalae</taxon>
        <taxon>rosids</taxon>
        <taxon>fabids</taxon>
        <taxon>Fabales</taxon>
        <taxon>Fabaceae</taxon>
        <taxon>Papilionoideae</taxon>
        <taxon>50 kb inversion clade</taxon>
        <taxon>genistoids sensu lato</taxon>
        <taxon>core genistoids</taxon>
        <taxon>Crotalarieae</taxon>
        <taxon>Crotalaria</taxon>
    </lineage>
</organism>
<comment type="caution">
    <text evidence="1">The sequence shown here is derived from an EMBL/GenBank/DDBJ whole genome shotgun (WGS) entry which is preliminary data.</text>
</comment>
<dbReference type="EMBL" id="JAYWIO010000003">
    <property type="protein sequence ID" value="KAK7274762.1"/>
    <property type="molecule type" value="Genomic_DNA"/>
</dbReference>
<accession>A0AAN9ICZ3</accession>
<evidence type="ECO:0000313" key="2">
    <source>
        <dbReference type="Proteomes" id="UP001372338"/>
    </source>
</evidence>